<feature type="region of interest" description="Disordered" evidence="3">
    <location>
        <begin position="534"/>
        <end position="581"/>
    </location>
</feature>
<evidence type="ECO:0000256" key="2">
    <source>
        <dbReference type="ARBA" id="ARBA00023242"/>
    </source>
</evidence>
<comment type="subcellular location">
    <subcellularLocation>
        <location evidence="1">Nucleus</location>
    </subcellularLocation>
</comment>
<keyword evidence="2" id="KW-0539">Nucleus</keyword>
<comment type="caution">
    <text evidence="5">The sequence shown here is derived from an EMBL/GenBank/DDBJ whole genome shotgun (WGS) entry which is preliminary data.</text>
</comment>
<reference evidence="5" key="2">
    <citation type="journal article" date="2024" name="Plant">
        <title>Genomic evolution and insights into agronomic trait innovations of Sesamum species.</title>
        <authorList>
            <person name="Miao H."/>
            <person name="Wang L."/>
            <person name="Qu L."/>
            <person name="Liu H."/>
            <person name="Sun Y."/>
            <person name="Le M."/>
            <person name="Wang Q."/>
            <person name="Wei S."/>
            <person name="Zheng Y."/>
            <person name="Lin W."/>
            <person name="Duan Y."/>
            <person name="Cao H."/>
            <person name="Xiong S."/>
            <person name="Wang X."/>
            <person name="Wei L."/>
            <person name="Li C."/>
            <person name="Ma Q."/>
            <person name="Ju M."/>
            <person name="Zhao R."/>
            <person name="Li G."/>
            <person name="Mu C."/>
            <person name="Tian Q."/>
            <person name="Mei H."/>
            <person name="Zhang T."/>
            <person name="Gao T."/>
            <person name="Zhang H."/>
        </authorList>
    </citation>
    <scope>NUCLEOTIDE SEQUENCE</scope>
    <source>
        <strain evidence="5">K16</strain>
    </source>
</reference>
<dbReference type="EMBL" id="JACGWL010000009">
    <property type="protein sequence ID" value="KAK4395786.1"/>
    <property type="molecule type" value="Genomic_DNA"/>
</dbReference>
<dbReference type="InterPro" id="IPR012935">
    <property type="entry name" value="NuBaID_N"/>
</dbReference>
<sequence>MAEDSEKRFEAIMSKLFHTPPKSKTNANNTSRHGVQTLSGRKRPHSSSTGTKLPGNVDSGSLLSVSATSTLAPACRPWDRDDLFRRLSTFKSMTWFAKPQVVSPLECARRGWVNVDMDTIACMSCDARLLFSTPTAWTQQQGKSYFTPSSFSAQYCSSLVEKAAMVFSLKLDSGHKLLCPWINNACMEDIAKFPIVSRADLIEDYKKRLFSLSQLIALPVILPVAIDNIVCSQLEQFLRESSTSGYKSPLEKSRTELSGDVPQSVSSISYYQAQKLISLFGWEPHVLPYKVDLKDGENQSVKDANVMVTTGQKHKVSIYRLSTGEDMKASAELQFDPSSVVLDCNLCGASVGLWAFSTIPRPLEYLRFVGLTEVNGRSISTDYEVCSQEGSSGNQIYTGNREGITNTVSTASTSLGFTIAGGPPPAMLNYGATISLPIIGHNLRARFSMETETNDQLAVQKLSQVEEDQQMSLESENVTAEGTVATRGLDFIAKNPAEVPQTVPEGSISNANLIENLRTINSAVADHHRFDAENNVLSRKDGGNEPNRKEMDEPRNCEWDSSYPSNHPDSPGIGPFAKHTPVPFSLREDKKLPSLNKSKEFDPIKQHRFFCPWIMSTGKFVSGWKQTLSALEGNKELNNVPASDLIEVDDPVASVKKLFTSPNDKRTKVAGGS</sequence>
<dbReference type="Pfam" id="PF07967">
    <property type="entry name" value="zf-C3HC"/>
    <property type="match status" value="1"/>
</dbReference>
<feature type="domain" description="C3HC-type" evidence="4">
    <location>
        <begin position="77"/>
        <end position="217"/>
    </location>
</feature>
<dbReference type="Proteomes" id="UP001289374">
    <property type="component" value="Unassembled WGS sequence"/>
</dbReference>
<evidence type="ECO:0000259" key="4">
    <source>
        <dbReference type="Pfam" id="PF07967"/>
    </source>
</evidence>
<dbReference type="PANTHER" id="PTHR15835:SF6">
    <property type="entry name" value="ZINC FINGER C3HC-TYPE PROTEIN 1"/>
    <property type="match status" value="1"/>
</dbReference>
<feature type="region of interest" description="Disordered" evidence="3">
    <location>
        <begin position="14"/>
        <end position="57"/>
    </location>
</feature>
<evidence type="ECO:0000313" key="6">
    <source>
        <dbReference type="Proteomes" id="UP001289374"/>
    </source>
</evidence>
<dbReference type="GO" id="GO:0008270">
    <property type="term" value="F:zinc ion binding"/>
    <property type="evidence" value="ECO:0007669"/>
    <property type="project" value="InterPro"/>
</dbReference>
<dbReference type="AlphaFoldDB" id="A0AAE1WLY5"/>
<keyword evidence="6" id="KW-1185">Reference proteome</keyword>
<gene>
    <name evidence="5" type="ORF">Sango_1732900</name>
</gene>
<evidence type="ECO:0000313" key="5">
    <source>
        <dbReference type="EMBL" id="KAK4395786.1"/>
    </source>
</evidence>
<evidence type="ECO:0000256" key="3">
    <source>
        <dbReference type="SAM" id="MobiDB-lite"/>
    </source>
</evidence>
<dbReference type="PANTHER" id="PTHR15835">
    <property type="entry name" value="NUCLEAR-INTERACTING PARTNER OF ALK"/>
    <property type="match status" value="1"/>
</dbReference>
<evidence type="ECO:0000256" key="1">
    <source>
        <dbReference type="ARBA" id="ARBA00004123"/>
    </source>
</evidence>
<reference evidence="5" key="1">
    <citation type="submission" date="2020-06" db="EMBL/GenBank/DDBJ databases">
        <authorList>
            <person name="Li T."/>
            <person name="Hu X."/>
            <person name="Zhang T."/>
            <person name="Song X."/>
            <person name="Zhang H."/>
            <person name="Dai N."/>
            <person name="Sheng W."/>
            <person name="Hou X."/>
            <person name="Wei L."/>
        </authorList>
    </citation>
    <scope>NUCLEOTIDE SEQUENCE</scope>
    <source>
        <strain evidence="5">K16</strain>
        <tissue evidence="5">Leaf</tissue>
    </source>
</reference>
<name>A0AAE1WLY5_9LAMI</name>
<accession>A0AAE1WLY5</accession>
<proteinExistence type="predicted"/>
<organism evidence="5 6">
    <name type="scientific">Sesamum angolense</name>
    <dbReference type="NCBI Taxonomy" id="2727404"/>
    <lineage>
        <taxon>Eukaryota</taxon>
        <taxon>Viridiplantae</taxon>
        <taxon>Streptophyta</taxon>
        <taxon>Embryophyta</taxon>
        <taxon>Tracheophyta</taxon>
        <taxon>Spermatophyta</taxon>
        <taxon>Magnoliopsida</taxon>
        <taxon>eudicotyledons</taxon>
        <taxon>Gunneridae</taxon>
        <taxon>Pentapetalae</taxon>
        <taxon>asterids</taxon>
        <taxon>lamiids</taxon>
        <taxon>Lamiales</taxon>
        <taxon>Pedaliaceae</taxon>
        <taxon>Sesamum</taxon>
    </lineage>
</organism>
<feature type="compositionally biased region" description="Basic and acidic residues" evidence="3">
    <location>
        <begin position="534"/>
        <end position="558"/>
    </location>
</feature>
<protein>
    <submittedName>
        <fullName evidence="5">Nuclear-interacting partner of ALK</fullName>
    </submittedName>
</protein>
<feature type="compositionally biased region" description="Polar residues" evidence="3">
    <location>
        <begin position="22"/>
        <end position="39"/>
    </location>
</feature>
<dbReference type="GO" id="GO:0005634">
    <property type="term" value="C:nucleus"/>
    <property type="evidence" value="ECO:0007669"/>
    <property type="project" value="UniProtKB-SubCell"/>
</dbReference>